<dbReference type="Proteomes" id="UP000467130">
    <property type="component" value="Chromosome"/>
</dbReference>
<evidence type="ECO:0000313" key="3">
    <source>
        <dbReference type="Proteomes" id="UP000467130"/>
    </source>
</evidence>
<accession>A0A7I7QGX4</accession>
<protein>
    <submittedName>
        <fullName evidence="2">Uncharacterized protein</fullName>
    </submittedName>
</protein>
<dbReference type="EMBL" id="AP022587">
    <property type="protein sequence ID" value="BBY25432.1"/>
    <property type="molecule type" value="Genomic_DNA"/>
</dbReference>
<evidence type="ECO:0000256" key="1">
    <source>
        <dbReference type="SAM" id="MobiDB-lite"/>
    </source>
</evidence>
<feature type="region of interest" description="Disordered" evidence="1">
    <location>
        <begin position="42"/>
        <end position="63"/>
    </location>
</feature>
<organism evidence="2 3">
    <name type="scientific">Mycobacterium stomatepiae</name>
    <dbReference type="NCBI Taxonomy" id="470076"/>
    <lineage>
        <taxon>Bacteria</taxon>
        <taxon>Bacillati</taxon>
        <taxon>Actinomycetota</taxon>
        <taxon>Actinomycetes</taxon>
        <taxon>Mycobacteriales</taxon>
        <taxon>Mycobacteriaceae</taxon>
        <taxon>Mycobacterium</taxon>
        <taxon>Mycobacterium simiae complex</taxon>
    </lineage>
</organism>
<name>A0A7I7QGX4_9MYCO</name>
<keyword evidence="3" id="KW-1185">Reference proteome</keyword>
<proteinExistence type="predicted"/>
<reference evidence="2 3" key="1">
    <citation type="journal article" date="2019" name="Emerg. Microbes Infect.">
        <title>Comprehensive subspecies identification of 175 nontuberculous mycobacteria species based on 7547 genomic profiles.</title>
        <authorList>
            <person name="Matsumoto Y."/>
            <person name="Kinjo T."/>
            <person name="Motooka D."/>
            <person name="Nabeya D."/>
            <person name="Jung N."/>
            <person name="Uechi K."/>
            <person name="Horii T."/>
            <person name="Iida T."/>
            <person name="Fujita J."/>
            <person name="Nakamura S."/>
        </authorList>
    </citation>
    <scope>NUCLEOTIDE SEQUENCE [LARGE SCALE GENOMIC DNA]</scope>
    <source>
        <strain evidence="2 3">JCM 17783</strain>
    </source>
</reference>
<dbReference type="KEGG" id="msto:MSTO_56370"/>
<sequence>MGTAAAAGLGTAWTAAASGLGAVGTARMASLIEVHINNRARPASFGRARLSRENQEASTPSTA</sequence>
<dbReference type="AlphaFoldDB" id="A0A7I7QGX4"/>
<gene>
    <name evidence="2" type="ORF">MSTO_56370</name>
</gene>
<dbReference type="RefSeq" id="WP_163793620.1">
    <property type="nucleotide sequence ID" value="NZ_AP022587.1"/>
</dbReference>
<evidence type="ECO:0000313" key="2">
    <source>
        <dbReference type="EMBL" id="BBY25432.1"/>
    </source>
</evidence>